<sequence length="300" mass="33894">MRVSDHYAVIVVDGKPVKESNVRINYQTAINTFVATCEIPYTHGANFAIHYYYKHTDRCYSATAMVDGQFAASMIRDPALMPKEQPLKHEGFITTRGVRPFRWARMARREDGEESDQAKELPPDASTIALILSPIKGYTSSKRRPRVNAEPLSASGMKPAEKSIKPALVSADQVIPHKAQQNFVDIKPDSLRPKVMMKWHYLLEDLIIERRGQDSLADQTGDERADNGSETEDRTQQKSRQEQIEEEKQNLQAQLAALKQESQGLGGSRKHVKRKSAAASTNDLTKRPRKEYVDLTKDDD</sequence>
<organism evidence="2 3">
    <name type="scientific">Ceraceosorus bombacis</name>
    <dbReference type="NCBI Taxonomy" id="401625"/>
    <lineage>
        <taxon>Eukaryota</taxon>
        <taxon>Fungi</taxon>
        <taxon>Dikarya</taxon>
        <taxon>Basidiomycota</taxon>
        <taxon>Ustilaginomycotina</taxon>
        <taxon>Exobasidiomycetes</taxon>
        <taxon>Ceraceosorales</taxon>
        <taxon>Ceraceosoraceae</taxon>
        <taxon>Ceraceosorus</taxon>
    </lineage>
</organism>
<dbReference type="OrthoDB" id="10397432at2759"/>
<feature type="compositionally biased region" description="Basic and acidic residues" evidence="1">
    <location>
        <begin position="284"/>
        <end position="300"/>
    </location>
</feature>
<protein>
    <submittedName>
        <fullName evidence="2">Uncharacterized protein</fullName>
    </submittedName>
</protein>
<proteinExistence type="predicted"/>
<accession>A0A0P1BLI7</accession>
<feature type="region of interest" description="Disordered" evidence="1">
    <location>
        <begin position="214"/>
        <end position="300"/>
    </location>
</feature>
<feature type="compositionally biased region" description="Low complexity" evidence="1">
    <location>
        <begin position="250"/>
        <end position="261"/>
    </location>
</feature>
<dbReference type="Proteomes" id="UP000054845">
    <property type="component" value="Unassembled WGS sequence"/>
</dbReference>
<evidence type="ECO:0000313" key="2">
    <source>
        <dbReference type="EMBL" id="CEH17052.1"/>
    </source>
</evidence>
<dbReference type="EMBL" id="CCYA01000254">
    <property type="protein sequence ID" value="CEH17052.1"/>
    <property type="molecule type" value="Genomic_DNA"/>
</dbReference>
<name>A0A0P1BLI7_9BASI</name>
<dbReference type="AlphaFoldDB" id="A0A0P1BLI7"/>
<reference evidence="3" key="1">
    <citation type="submission" date="2014-09" db="EMBL/GenBank/DDBJ databases">
        <authorList>
            <person name="Sharma Rahul"/>
            <person name="Thines Marco"/>
        </authorList>
    </citation>
    <scope>NUCLEOTIDE SEQUENCE [LARGE SCALE GENOMIC DNA]</scope>
</reference>
<evidence type="ECO:0000256" key="1">
    <source>
        <dbReference type="SAM" id="MobiDB-lite"/>
    </source>
</evidence>
<evidence type="ECO:0000313" key="3">
    <source>
        <dbReference type="Proteomes" id="UP000054845"/>
    </source>
</evidence>
<feature type="compositionally biased region" description="Basic and acidic residues" evidence="1">
    <location>
        <begin position="221"/>
        <end position="249"/>
    </location>
</feature>
<keyword evidence="3" id="KW-1185">Reference proteome</keyword>